<proteinExistence type="predicted"/>
<protein>
    <recommendedName>
        <fullName evidence="3">K Homology domain-containing protein</fullName>
    </recommendedName>
</protein>
<dbReference type="AlphaFoldDB" id="A0A0S4IUZ4"/>
<keyword evidence="2" id="KW-1185">Reference proteome</keyword>
<accession>A0A0S4IUZ4</accession>
<dbReference type="SUPFAM" id="SSF54791">
    <property type="entry name" value="Eukaryotic type KH-domain (KH-domain type I)"/>
    <property type="match status" value="1"/>
</dbReference>
<dbReference type="EMBL" id="CYKH01000330">
    <property type="protein sequence ID" value="CUF45702.1"/>
    <property type="molecule type" value="Genomic_DNA"/>
</dbReference>
<organism evidence="1 2">
    <name type="scientific">Bodo saltans</name>
    <name type="common">Flagellated protozoan</name>
    <dbReference type="NCBI Taxonomy" id="75058"/>
    <lineage>
        <taxon>Eukaryota</taxon>
        <taxon>Discoba</taxon>
        <taxon>Euglenozoa</taxon>
        <taxon>Kinetoplastea</taxon>
        <taxon>Metakinetoplastina</taxon>
        <taxon>Eubodonida</taxon>
        <taxon>Bodonidae</taxon>
        <taxon>Bodo</taxon>
    </lineage>
</organism>
<dbReference type="InterPro" id="IPR036612">
    <property type="entry name" value="KH_dom_type_1_sf"/>
</dbReference>
<sequence length="230" mass="26097">MDFSDATELDECRNASDWDRCTCCGQPSANKQRHGCAKMMRVTAEERGCLFGRSGVTIQELVRRCRVCICAERKRVIVAGPNAEIVDRAIVLIRGRVENSMLERRQKRSSLLQRGLYTWILNPKDVLASRPSGHWHLENGTLVCGTHRDTSAVLASCDAFTRDLFTDSYRCLEGFHLSSAALGNYWQVQLHHIPQAQQQQHQQQQNKQEARRPISISWKSIAAARCGETR</sequence>
<dbReference type="GO" id="GO:0003723">
    <property type="term" value="F:RNA binding"/>
    <property type="evidence" value="ECO:0007669"/>
    <property type="project" value="InterPro"/>
</dbReference>
<evidence type="ECO:0008006" key="3">
    <source>
        <dbReference type="Google" id="ProtNLM"/>
    </source>
</evidence>
<dbReference type="Proteomes" id="UP000051952">
    <property type="component" value="Unassembled WGS sequence"/>
</dbReference>
<evidence type="ECO:0000313" key="1">
    <source>
        <dbReference type="EMBL" id="CUF45702.1"/>
    </source>
</evidence>
<evidence type="ECO:0000313" key="2">
    <source>
        <dbReference type="Proteomes" id="UP000051952"/>
    </source>
</evidence>
<dbReference type="VEuPathDB" id="TriTrypDB:BSAL_62640"/>
<gene>
    <name evidence="1" type="ORF">BSAL_62640</name>
</gene>
<reference evidence="2" key="1">
    <citation type="submission" date="2015-09" db="EMBL/GenBank/DDBJ databases">
        <authorList>
            <consortium name="Pathogen Informatics"/>
        </authorList>
    </citation>
    <scope>NUCLEOTIDE SEQUENCE [LARGE SCALE GENOMIC DNA]</scope>
    <source>
        <strain evidence="2">Lake Konstanz</strain>
    </source>
</reference>
<name>A0A0S4IUZ4_BODSA</name>